<name>A0A1X6YMY0_9RHOB</name>
<evidence type="ECO:0000256" key="1">
    <source>
        <dbReference type="ARBA" id="ARBA00022553"/>
    </source>
</evidence>
<dbReference type="GO" id="GO:0000976">
    <property type="term" value="F:transcription cis-regulatory region binding"/>
    <property type="evidence" value="ECO:0007669"/>
    <property type="project" value="TreeGrafter"/>
</dbReference>
<dbReference type="PRINTS" id="PR00038">
    <property type="entry name" value="HTHLUXR"/>
</dbReference>
<keyword evidence="5" id="KW-0804">Transcription</keyword>
<keyword evidence="1 6" id="KW-0597">Phosphoprotein</keyword>
<sequence length="340" mass="36018">MTEPATIMVCEDERHLRNDICEELTEAGYRALCAGDGLQALEMLKDTQPDLILCDIAMPRMDGRALLQALRAEHSALDAVPFLFLTAFGDRADIIDGKMRGADDYIVKPVDYEVLLATIAAHLRQVRRVASARPTEGAVEAARTALAEAEAGAWAALDRLSQGIVLLDPAGQVLHANAVARALCQPGSGLRLDETLRAEVEPTKLREGLTEALSGGTSTAVAPVPLVRPDRGQGPILLLSRLDSSTGQGAAVMVLIVDPARRAVPDPDLLRRALGLTPTEARISGLLASGLRSDAIAETLGVSPTTVASHLKSVFAKTETHRQTDLVALLLALSAIPSSE</sequence>
<evidence type="ECO:0000256" key="3">
    <source>
        <dbReference type="ARBA" id="ARBA00023015"/>
    </source>
</evidence>
<dbReference type="Gene3D" id="3.40.50.2300">
    <property type="match status" value="1"/>
</dbReference>
<dbReference type="CDD" id="cd17574">
    <property type="entry name" value="REC_OmpR"/>
    <property type="match status" value="1"/>
</dbReference>
<dbReference type="SUPFAM" id="SSF55785">
    <property type="entry name" value="PYP-like sensor domain (PAS domain)"/>
    <property type="match status" value="1"/>
</dbReference>
<dbReference type="EMBL" id="FWFN01000002">
    <property type="protein sequence ID" value="SLN25162.1"/>
    <property type="molecule type" value="Genomic_DNA"/>
</dbReference>
<dbReference type="PROSITE" id="PS50043">
    <property type="entry name" value="HTH_LUXR_2"/>
    <property type="match status" value="1"/>
</dbReference>
<dbReference type="InterPro" id="IPR039420">
    <property type="entry name" value="WalR-like"/>
</dbReference>
<dbReference type="AlphaFoldDB" id="A0A1X6YMY0"/>
<evidence type="ECO:0000259" key="7">
    <source>
        <dbReference type="PROSITE" id="PS50043"/>
    </source>
</evidence>
<dbReference type="GO" id="GO:0006355">
    <property type="term" value="P:regulation of DNA-templated transcription"/>
    <property type="evidence" value="ECO:0007669"/>
    <property type="project" value="InterPro"/>
</dbReference>
<dbReference type="Pfam" id="PF00072">
    <property type="entry name" value="Response_reg"/>
    <property type="match status" value="1"/>
</dbReference>
<reference evidence="9 10" key="1">
    <citation type="submission" date="2017-03" db="EMBL/GenBank/DDBJ databases">
        <authorList>
            <person name="Afonso C.L."/>
            <person name="Miller P.J."/>
            <person name="Scott M.A."/>
            <person name="Spackman E."/>
            <person name="Goraichik I."/>
            <person name="Dimitrov K.M."/>
            <person name="Suarez D.L."/>
            <person name="Swayne D.E."/>
        </authorList>
    </citation>
    <scope>NUCLEOTIDE SEQUENCE [LARGE SCALE GENOMIC DNA]</scope>
    <source>
        <strain evidence="9 10">CECT 7751</strain>
    </source>
</reference>
<dbReference type="InterPro" id="IPR001789">
    <property type="entry name" value="Sig_transdc_resp-reg_receiver"/>
</dbReference>
<dbReference type="PANTHER" id="PTHR48111">
    <property type="entry name" value="REGULATOR OF RPOS"/>
    <property type="match status" value="1"/>
</dbReference>
<dbReference type="GO" id="GO:0032993">
    <property type="term" value="C:protein-DNA complex"/>
    <property type="evidence" value="ECO:0007669"/>
    <property type="project" value="TreeGrafter"/>
</dbReference>
<dbReference type="Proteomes" id="UP000193963">
    <property type="component" value="Unassembled WGS sequence"/>
</dbReference>
<proteinExistence type="predicted"/>
<keyword evidence="3" id="KW-0805">Transcription regulation</keyword>
<feature type="modified residue" description="4-aspartylphosphate" evidence="6">
    <location>
        <position position="55"/>
    </location>
</feature>
<dbReference type="Gene3D" id="1.10.10.10">
    <property type="entry name" value="Winged helix-like DNA-binding domain superfamily/Winged helix DNA-binding domain"/>
    <property type="match status" value="1"/>
</dbReference>
<organism evidence="9 10">
    <name type="scientific">Pseudooceanicola marinus</name>
    <dbReference type="NCBI Taxonomy" id="396013"/>
    <lineage>
        <taxon>Bacteria</taxon>
        <taxon>Pseudomonadati</taxon>
        <taxon>Pseudomonadota</taxon>
        <taxon>Alphaproteobacteria</taxon>
        <taxon>Rhodobacterales</taxon>
        <taxon>Paracoccaceae</taxon>
        <taxon>Pseudooceanicola</taxon>
    </lineage>
</organism>
<evidence type="ECO:0000256" key="6">
    <source>
        <dbReference type="PROSITE-ProRule" id="PRU00169"/>
    </source>
</evidence>
<dbReference type="GO" id="GO:0005829">
    <property type="term" value="C:cytosol"/>
    <property type="evidence" value="ECO:0007669"/>
    <property type="project" value="TreeGrafter"/>
</dbReference>
<dbReference type="SUPFAM" id="SSF46894">
    <property type="entry name" value="C-terminal effector domain of the bipartite response regulators"/>
    <property type="match status" value="1"/>
</dbReference>
<dbReference type="PROSITE" id="PS50110">
    <property type="entry name" value="RESPONSE_REGULATORY"/>
    <property type="match status" value="1"/>
</dbReference>
<evidence type="ECO:0000313" key="9">
    <source>
        <dbReference type="EMBL" id="SLN25162.1"/>
    </source>
</evidence>
<protein>
    <submittedName>
        <fullName evidence="9">Transcriptional regulatory protein AfsQ1</fullName>
    </submittedName>
</protein>
<dbReference type="InterPro" id="IPR036388">
    <property type="entry name" value="WH-like_DNA-bd_sf"/>
</dbReference>
<evidence type="ECO:0000259" key="8">
    <source>
        <dbReference type="PROSITE" id="PS50110"/>
    </source>
</evidence>
<dbReference type="OrthoDB" id="5292887at2"/>
<dbReference type="Pfam" id="PF00196">
    <property type="entry name" value="GerE"/>
    <property type="match status" value="1"/>
</dbReference>
<evidence type="ECO:0000313" key="10">
    <source>
        <dbReference type="Proteomes" id="UP000193963"/>
    </source>
</evidence>
<evidence type="ECO:0000256" key="2">
    <source>
        <dbReference type="ARBA" id="ARBA00023012"/>
    </source>
</evidence>
<dbReference type="InterPro" id="IPR016032">
    <property type="entry name" value="Sig_transdc_resp-reg_C-effctor"/>
</dbReference>
<dbReference type="RefSeq" id="WP_085886808.1">
    <property type="nucleotide sequence ID" value="NZ_FWFN01000002.1"/>
</dbReference>
<dbReference type="InterPro" id="IPR000792">
    <property type="entry name" value="Tscrpt_reg_LuxR_C"/>
</dbReference>
<evidence type="ECO:0000256" key="5">
    <source>
        <dbReference type="ARBA" id="ARBA00023163"/>
    </source>
</evidence>
<feature type="domain" description="Response regulatory" evidence="8">
    <location>
        <begin position="6"/>
        <end position="123"/>
    </location>
</feature>
<accession>A0A1X6YMY0</accession>
<dbReference type="InterPro" id="IPR035965">
    <property type="entry name" value="PAS-like_dom_sf"/>
</dbReference>
<dbReference type="InterPro" id="IPR011006">
    <property type="entry name" value="CheY-like_superfamily"/>
</dbReference>
<dbReference type="PANTHER" id="PTHR48111:SF1">
    <property type="entry name" value="TWO-COMPONENT RESPONSE REGULATOR ORR33"/>
    <property type="match status" value="1"/>
</dbReference>
<dbReference type="SMART" id="SM00421">
    <property type="entry name" value="HTH_LUXR"/>
    <property type="match status" value="1"/>
</dbReference>
<keyword evidence="2" id="KW-0902">Two-component regulatory system</keyword>
<dbReference type="SUPFAM" id="SSF52172">
    <property type="entry name" value="CheY-like"/>
    <property type="match status" value="1"/>
</dbReference>
<keyword evidence="4" id="KW-0238">DNA-binding</keyword>
<keyword evidence="10" id="KW-1185">Reference proteome</keyword>
<feature type="domain" description="HTH luxR-type" evidence="7">
    <location>
        <begin position="269"/>
        <end position="334"/>
    </location>
</feature>
<gene>
    <name evidence="9" type="primary">afsQ1</name>
    <name evidence="9" type="ORF">PSM7751_00895</name>
</gene>
<dbReference type="PROSITE" id="PS00622">
    <property type="entry name" value="HTH_LUXR_1"/>
    <property type="match status" value="1"/>
</dbReference>
<dbReference type="SMART" id="SM00448">
    <property type="entry name" value="REC"/>
    <property type="match status" value="1"/>
</dbReference>
<evidence type="ECO:0000256" key="4">
    <source>
        <dbReference type="ARBA" id="ARBA00023125"/>
    </source>
</evidence>
<dbReference type="GO" id="GO:0000156">
    <property type="term" value="F:phosphorelay response regulator activity"/>
    <property type="evidence" value="ECO:0007669"/>
    <property type="project" value="TreeGrafter"/>
</dbReference>